<dbReference type="Proteomes" id="UP001497382">
    <property type="component" value="Unassembled WGS sequence"/>
</dbReference>
<protein>
    <submittedName>
        <fullName evidence="1">Uncharacterized protein</fullName>
    </submittedName>
</protein>
<gene>
    <name evidence="1" type="ORF">LARSCL_LOCUS17230</name>
</gene>
<name>A0AAV2B7U2_9ARAC</name>
<sequence>MVSPPSHLQRSSVRVSRVHRYPIYAICVIFGGVTSRRNSGVVTIP</sequence>
<evidence type="ECO:0000313" key="2">
    <source>
        <dbReference type="Proteomes" id="UP001497382"/>
    </source>
</evidence>
<organism evidence="1 2">
    <name type="scientific">Larinioides sclopetarius</name>
    <dbReference type="NCBI Taxonomy" id="280406"/>
    <lineage>
        <taxon>Eukaryota</taxon>
        <taxon>Metazoa</taxon>
        <taxon>Ecdysozoa</taxon>
        <taxon>Arthropoda</taxon>
        <taxon>Chelicerata</taxon>
        <taxon>Arachnida</taxon>
        <taxon>Araneae</taxon>
        <taxon>Araneomorphae</taxon>
        <taxon>Entelegynae</taxon>
        <taxon>Araneoidea</taxon>
        <taxon>Araneidae</taxon>
        <taxon>Larinioides</taxon>
    </lineage>
</organism>
<dbReference type="AlphaFoldDB" id="A0AAV2B7U2"/>
<comment type="caution">
    <text evidence="1">The sequence shown here is derived from an EMBL/GenBank/DDBJ whole genome shotgun (WGS) entry which is preliminary data.</text>
</comment>
<keyword evidence="2" id="KW-1185">Reference proteome</keyword>
<evidence type="ECO:0000313" key="1">
    <source>
        <dbReference type="EMBL" id="CAL1291690.1"/>
    </source>
</evidence>
<accession>A0AAV2B7U2</accession>
<reference evidence="1 2" key="1">
    <citation type="submission" date="2024-04" db="EMBL/GenBank/DDBJ databases">
        <authorList>
            <person name="Rising A."/>
            <person name="Reimegard J."/>
            <person name="Sonavane S."/>
            <person name="Akerstrom W."/>
            <person name="Nylinder S."/>
            <person name="Hedman E."/>
            <person name="Kallberg Y."/>
        </authorList>
    </citation>
    <scope>NUCLEOTIDE SEQUENCE [LARGE SCALE GENOMIC DNA]</scope>
</reference>
<dbReference type="EMBL" id="CAXIEN010000290">
    <property type="protein sequence ID" value="CAL1291690.1"/>
    <property type="molecule type" value="Genomic_DNA"/>
</dbReference>
<proteinExistence type="predicted"/>
<feature type="non-terminal residue" evidence="1">
    <location>
        <position position="45"/>
    </location>
</feature>